<evidence type="ECO:0000256" key="1">
    <source>
        <dbReference type="ARBA" id="ARBA00004286"/>
    </source>
</evidence>
<keyword evidence="3" id="KW-0158">Chromosome</keyword>
<dbReference type="PROSITE" id="PS51504">
    <property type="entry name" value="H15"/>
    <property type="match status" value="1"/>
</dbReference>
<evidence type="ECO:0000256" key="7">
    <source>
        <dbReference type="ARBA" id="ARBA00023163"/>
    </source>
</evidence>
<organism evidence="15 16">
    <name type="scientific">Forsythia ovata</name>
    <dbReference type="NCBI Taxonomy" id="205694"/>
    <lineage>
        <taxon>Eukaryota</taxon>
        <taxon>Viridiplantae</taxon>
        <taxon>Streptophyta</taxon>
        <taxon>Embryophyta</taxon>
        <taxon>Tracheophyta</taxon>
        <taxon>Spermatophyta</taxon>
        <taxon>Magnoliopsida</taxon>
        <taxon>eudicotyledons</taxon>
        <taxon>Gunneridae</taxon>
        <taxon>Pentapetalae</taxon>
        <taxon>asterids</taxon>
        <taxon>lamiids</taxon>
        <taxon>Lamiales</taxon>
        <taxon>Oleaceae</taxon>
        <taxon>Forsythieae</taxon>
        <taxon>Forsythia</taxon>
    </lineage>
</organism>
<feature type="domain" description="H15" evidence="14">
    <location>
        <begin position="193"/>
        <end position="261"/>
    </location>
</feature>
<evidence type="ECO:0000256" key="11">
    <source>
        <dbReference type="SAM" id="MobiDB-lite"/>
    </source>
</evidence>
<dbReference type="GO" id="GO:0043565">
    <property type="term" value="F:sequence-specific DNA binding"/>
    <property type="evidence" value="ECO:0007669"/>
    <property type="project" value="UniProtKB-ARBA"/>
</dbReference>
<sequence>MLPGKTSLVPQATSRFGTSTSSSSEKMASEENADGPQMEETEGIYAVGRAFPEWAERIVKNEILGSGEERIGIFMGNPKQKWTSEEEEALRAGVAKHGAGKWKNIQRDPEFNHLLFARSNIDLKDKWRNLSVANGQGSREKSKTPKAKANPAETPATPLPNVQTPGSATPLSQEASMDVVMLDSSRPLPEGNNASKYNSMIYEALSTLKEPNGSDSSSLANFIEQRHEVPQNFKRLLSSRLRRLVQQDKLEKIQNCYRIKRDSLADTKTPTTGQKDFRPRQAQSIGYLGDTVEEAAVAAAYKIAEAENKSFVAAEAVKEAERVSGMAEDMNSLLQFALDVFEQSSSGEILMMA</sequence>
<feature type="domain" description="HTH myb-type" evidence="13">
    <location>
        <begin position="79"/>
        <end position="105"/>
    </location>
</feature>
<dbReference type="InterPro" id="IPR036390">
    <property type="entry name" value="WH_DNA-bd_sf"/>
</dbReference>
<proteinExistence type="predicted"/>
<dbReference type="GO" id="GO:0005730">
    <property type="term" value="C:nucleolus"/>
    <property type="evidence" value="ECO:0007669"/>
    <property type="project" value="UniProtKB-SubCell"/>
</dbReference>
<dbReference type="SUPFAM" id="SSF46689">
    <property type="entry name" value="Homeodomain-like"/>
    <property type="match status" value="1"/>
</dbReference>
<feature type="region of interest" description="Disordered" evidence="11">
    <location>
        <begin position="133"/>
        <end position="171"/>
    </location>
</feature>
<evidence type="ECO:0000256" key="10">
    <source>
        <dbReference type="ARBA" id="ARBA00053063"/>
    </source>
</evidence>
<dbReference type="PROSITE" id="PS50090">
    <property type="entry name" value="MYB_LIKE"/>
    <property type="match status" value="1"/>
</dbReference>
<keyword evidence="16" id="KW-1185">Reference proteome</keyword>
<gene>
    <name evidence="15" type="ORF">Fot_48196</name>
</gene>
<dbReference type="SUPFAM" id="SSF46785">
    <property type="entry name" value="Winged helix' DNA-binding domain"/>
    <property type="match status" value="1"/>
</dbReference>
<dbReference type="InterPro" id="IPR001005">
    <property type="entry name" value="SANT/Myb"/>
</dbReference>
<dbReference type="CDD" id="cd11660">
    <property type="entry name" value="SANT_TRF"/>
    <property type="match status" value="1"/>
</dbReference>
<evidence type="ECO:0000259" key="13">
    <source>
        <dbReference type="PROSITE" id="PS51294"/>
    </source>
</evidence>
<dbReference type="InterPro" id="IPR009057">
    <property type="entry name" value="Homeodomain-like_sf"/>
</dbReference>
<dbReference type="InterPro" id="IPR005818">
    <property type="entry name" value="Histone_H1/H5_H15"/>
</dbReference>
<dbReference type="AlphaFoldDB" id="A0ABD1QTU9"/>
<accession>A0ABD1QTU9</accession>
<protein>
    <recommendedName>
        <fullName evidence="9">MYB transcription factor</fullName>
    </recommendedName>
</protein>
<dbReference type="InterPro" id="IPR044597">
    <property type="entry name" value="SMH1-6"/>
</dbReference>
<keyword evidence="4" id="KW-0805">Transcription regulation</keyword>
<dbReference type="Gene3D" id="1.10.246.220">
    <property type="match status" value="1"/>
</dbReference>
<evidence type="ECO:0000313" key="15">
    <source>
        <dbReference type="EMBL" id="KAL2479182.1"/>
    </source>
</evidence>
<dbReference type="Pfam" id="PF00249">
    <property type="entry name" value="Myb_DNA-binding"/>
    <property type="match status" value="1"/>
</dbReference>
<dbReference type="PROSITE" id="PS51294">
    <property type="entry name" value="HTH_MYB"/>
    <property type="match status" value="1"/>
</dbReference>
<evidence type="ECO:0000256" key="4">
    <source>
        <dbReference type="ARBA" id="ARBA00023015"/>
    </source>
</evidence>
<dbReference type="SMART" id="SM00717">
    <property type="entry name" value="SANT"/>
    <property type="match status" value="1"/>
</dbReference>
<dbReference type="PANTHER" id="PTHR46267:SF15">
    <property type="entry name" value="WINGED HELIX-TURN-HELIX TRANSCRIPTION REPRESSOR DNA-BINDING PROTEIN-RELATED"/>
    <property type="match status" value="1"/>
</dbReference>
<feature type="domain" description="Myb-like" evidence="12">
    <location>
        <begin position="79"/>
        <end position="131"/>
    </location>
</feature>
<evidence type="ECO:0000256" key="8">
    <source>
        <dbReference type="ARBA" id="ARBA00023242"/>
    </source>
</evidence>
<evidence type="ECO:0000256" key="3">
    <source>
        <dbReference type="ARBA" id="ARBA00022454"/>
    </source>
</evidence>
<comment type="function">
    <text evidence="10">Binds preferentially double-stranded telomeric repeats.</text>
</comment>
<comment type="subcellular location">
    <subcellularLocation>
        <location evidence="1">Chromosome</location>
    </subcellularLocation>
    <subcellularLocation>
        <location evidence="2">Nucleus</location>
        <location evidence="2">Nucleolus</location>
    </subcellularLocation>
</comment>
<dbReference type="GO" id="GO:0003690">
    <property type="term" value="F:double-stranded DNA binding"/>
    <property type="evidence" value="ECO:0007669"/>
    <property type="project" value="UniProtKB-ARBA"/>
</dbReference>
<name>A0ABD1QTU9_9LAMI</name>
<reference evidence="16" key="1">
    <citation type="submission" date="2024-07" db="EMBL/GenBank/DDBJ databases">
        <title>Two chromosome-level genome assemblies of Korean endemic species Abeliophyllum distichum and Forsythia ovata (Oleaceae).</title>
        <authorList>
            <person name="Jang H."/>
        </authorList>
    </citation>
    <scope>NUCLEOTIDE SEQUENCE [LARGE SCALE GENOMIC DNA]</scope>
</reference>
<dbReference type="GO" id="GO:0005694">
    <property type="term" value="C:chromosome"/>
    <property type="evidence" value="ECO:0007669"/>
    <property type="project" value="UniProtKB-SubCell"/>
</dbReference>
<feature type="compositionally biased region" description="Acidic residues" evidence="11">
    <location>
        <begin position="31"/>
        <end position="41"/>
    </location>
</feature>
<evidence type="ECO:0000259" key="12">
    <source>
        <dbReference type="PROSITE" id="PS50090"/>
    </source>
</evidence>
<dbReference type="Pfam" id="PF00538">
    <property type="entry name" value="Linker_histone"/>
    <property type="match status" value="1"/>
</dbReference>
<keyword evidence="8" id="KW-0539">Nucleus</keyword>
<dbReference type="SMART" id="SM00526">
    <property type="entry name" value="H15"/>
    <property type="match status" value="1"/>
</dbReference>
<dbReference type="FunFam" id="1.10.10.60:FF:000168">
    <property type="entry name" value="Telomere repeat-binding factor 1"/>
    <property type="match status" value="1"/>
</dbReference>
<dbReference type="PANTHER" id="PTHR46267">
    <property type="entry name" value="SINGLE MYB HISTONE 4"/>
    <property type="match status" value="1"/>
</dbReference>
<evidence type="ECO:0000256" key="6">
    <source>
        <dbReference type="ARBA" id="ARBA00023125"/>
    </source>
</evidence>
<feature type="region of interest" description="Disordered" evidence="11">
    <location>
        <begin position="1"/>
        <end position="41"/>
    </location>
</feature>
<comment type="caution">
    <text evidence="15">The sequence shown here is derived from an EMBL/GenBank/DDBJ whole genome shotgun (WGS) entry which is preliminary data.</text>
</comment>
<evidence type="ECO:0000259" key="14">
    <source>
        <dbReference type="PROSITE" id="PS51504"/>
    </source>
</evidence>
<evidence type="ECO:0000313" key="16">
    <source>
        <dbReference type="Proteomes" id="UP001604277"/>
    </source>
</evidence>
<dbReference type="InterPro" id="IPR036388">
    <property type="entry name" value="WH-like_DNA-bd_sf"/>
</dbReference>
<dbReference type="EMBL" id="JBFOLJ010000014">
    <property type="protein sequence ID" value="KAL2479182.1"/>
    <property type="molecule type" value="Genomic_DNA"/>
</dbReference>
<dbReference type="Proteomes" id="UP001604277">
    <property type="component" value="Unassembled WGS sequence"/>
</dbReference>
<dbReference type="FunFam" id="1.10.246.220:FF:000002">
    <property type="entry name" value="Telomere repeat-binding factor 1"/>
    <property type="match status" value="1"/>
</dbReference>
<keyword evidence="7" id="KW-0804">Transcription</keyword>
<dbReference type="InterPro" id="IPR017930">
    <property type="entry name" value="Myb_dom"/>
</dbReference>
<evidence type="ECO:0000256" key="5">
    <source>
        <dbReference type="ARBA" id="ARBA00023054"/>
    </source>
</evidence>
<keyword evidence="6" id="KW-0238">DNA-binding</keyword>
<feature type="compositionally biased region" description="Polar residues" evidence="11">
    <location>
        <begin position="160"/>
        <end position="171"/>
    </location>
</feature>
<keyword evidence="5" id="KW-0175">Coiled coil</keyword>
<feature type="compositionally biased region" description="Low complexity" evidence="11">
    <location>
        <begin position="12"/>
        <end position="26"/>
    </location>
</feature>
<evidence type="ECO:0000256" key="9">
    <source>
        <dbReference type="ARBA" id="ARBA00032813"/>
    </source>
</evidence>
<evidence type="ECO:0000256" key="2">
    <source>
        <dbReference type="ARBA" id="ARBA00004604"/>
    </source>
</evidence>
<dbReference type="Gene3D" id="1.10.10.10">
    <property type="entry name" value="Winged helix-like DNA-binding domain superfamily/Winged helix DNA-binding domain"/>
    <property type="match status" value="1"/>
</dbReference>